<gene>
    <name evidence="2" type="ORF">ACFOEK_11890</name>
</gene>
<name>A0ABV7HHX6_9GAMM</name>
<keyword evidence="1" id="KW-1133">Transmembrane helix</keyword>
<evidence type="ECO:0000256" key="1">
    <source>
        <dbReference type="SAM" id="Phobius"/>
    </source>
</evidence>
<dbReference type="RefSeq" id="WP_386721039.1">
    <property type="nucleotide sequence ID" value="NZ_JBHRSZ010000004.1"/>
</dbReference>
<protein>
    <submittedName>
        <fullName evidence="2">Uncharacterized protein</fullName>
    </submittedName>
</protein>
<dbReference type="EMBL" id="JBHRSZ010000004">
    <property type="protein sequence ID" value="MFC3151730.1"/>
    <property type="molecule type" value="Genomic_DNA"/>
</dbReference>
<keyword evidence="1" id="KW-0472">Membrane</keyword>
<comment type="caution">
    <text evidence="2">The sequence shown here is derived from an EMBL/GenBank/DDBJ whole genome shotgun (WGS) entry which is preliminary data.</text>
</comment>
<evidence type="ECO:0000313" key="2">
    <source>
        <dbReference type="EMBL" id="MFC3151730.1"/>
    </source>
</evidence>
<feature type="transmembrane region" description="Helical" evidence="1">
    <location>
        <begin position="101"/>
        <end position="119"/>
    </location>
</feature>
<organism evidence="2 3">
    <name type="scientific">Litoribrevibacter euphylliae</name>
    <dbReference type="NCBI Taxonomy" id="1834034"/>
    <lineage>
        <taxon>Bacteria</taxon>
        <taxon>Pseudomonadati</taxon>
        <taxon>Pseudomonadota</taxon>
        <taxon>Gammaproteobacteria</taxon>
        <taxon>Oceanospirillales</taxon>
        <taxon>Oceanospirillaceae</taxon>
        <taxon>Litoribrevibacter</taxon>
    </lineage>
</organism>
<accession>A0ABV7HHX6</accession>
<evidence type="ECO:0000313" key="3">
    <source>
        <dbReference type="Proteomes" id="UP001595476"/>
    </source>
</evidence>
<reference evidence="3" key="1">
    <citation type="journal article" date="2019" name="Int. J. Syst. Evol. Microbiol.">
        <title>The Global Catalogue of Microorganisms (GCM) 10K type strain sequencing project: providing services to taxonomists for standard genome sequencing and annotation.</title>
        <authorList>
            <consortium name="The Broad Institute Genomics Platform"/>
            <consortium name="The Broad Institute Genome Sequencing Center for Infectious Disease"/>
            <person name="Wu L."/>
            <person name="Ma J."/>
        </authorList>
    </citation>
    <scope>NUCLEOTIDE SEQUENCE [LARGE SCALE GENOMIC DNA]</scope>
    <source>
        <strain evidence="3">KCTC 52438</strain>
    </source>
</reference>
<keyword evidence="1" id="KW-0812">Transmembrane</keyword>
<dbReference type="Proteomes" id="UP001595476">
    <property type="component" value="Unassembled WGS sequence"/>
</dbReference>
<feature type="transmembrane region" description="Helical" evidence="1">
    <location>
        <begin position="48"/>
        <end position="67"/>
    </location>
</feature>
<proteinExistence type="predicted"/>
<sequence>MKPKDITNEEYLNDYWKLRESYMADLKHDRELRKENRKRIAVYILRKLLWSFGFFPIFLAVWIPLLLSHFNLVVFSQQLIELFTSFLAQSPNLQAATSESIFIAWASIGCMFMVFDLVLTPYRSPFEEQADAYMKARYMMFSEIMDSKKKPTGAIHTSDQEVADHDMRPVYKCEDDIDEEMITSSHISIGSSAISKKHIKEASTSTTSADTLVHKPAH</sequence>
<keyword evidence="3" id="KW-1185">Reference proteome</keyword>